<dbReference type="Proteomes" id="UP000887540">
    <property type="component" value="Unplaced"/>
</dbReference>
<keyword evidence="2" id="KW-1133">Transmembrane helix</keyword>
<feature type="region of interest" description="Disordered" evidence="1">
    <location>
        <begin position="52"/>
        <end position="99"/>
    </location>
</feature>
<reference evidence="4" key="1">
    <citation type="submission" date="2022-11" db="UniProtKB">
        <authorList>
            <consortium name="WormBaseParasite"/>
        </authorList>
    </citation>
    <scope>IDENTIFICATION</scope>
</reference>
<protein>
    <submittedName>
        <fullName evidence="4">Uncharacterized protein</fullName>
    </submittedName>
</protein>
<dbReference type="AlphaFoldDB" id="A0A914E5Z1"/>
<proteinExistence type="predicted"/>
<sequence>MLALPVINAYDIIFRHYTLEYKFIIAVVLMLCSFVLIAIPIEEILQKRQQKNTIRDVNMDHEGPAVKDDLSSDSGSTKSTISVKDSYDMAYQNDDYENN</sequence>
<evidence type="ECO:0000256" key="1">
    <source>
        <dbReference type="SAM" id="MobiDB-lite"/>
    </source>
</evidence>
<evidence type="ECO:0000313" key="3">
    <source>
        <dbReference type="Proteomes" id="UP000887540"/>
    </source>
</evidence>
<keyword evidence="2" id="KW-0812">Transmembrane</keyword>
<feature type="compositionally biased region" description="Basic and acidic residues" evidence="1">
    <location>
        <begin position="53"/>
        <end position="70"/>
    </location>
</feature>
<evidence type="ECO:0000313" key="4">
    <source>
        <dbReference type="WBParaSite" id="ACRNAN_scaffold5928.g25633.t1"/>
    </source>
</evidence>
<feature type="compositionally biased region" description="Low complexity" evidence="1">
    <location>
        <begin position="72"/>
        <end position="82"/>
    </location>
</feature>
<name>A0A914E5Z1_9BILA</name>
<organism evidence="3 4">
    <name type="scientific">Acrobeloides nanus</name>
    <dbReference type="NCBI Taxonomy" id="290746"/>
    <lineage>
        <taxon>Eukaryota</taxon>
        <taxon>Metazoa</taxon>
        <taxon>Ecdysozoa</taxon>
        <taxon>Nematoda</taxon>
        <taxon>Chromadorea</taxon>
        <taxon>Rhabditida</taxon>
        <taxon>Tylenchina</taxon>
        <taxon>Cephalobomorpha</taxon>
        <taxon>Cephaloboidea</taxon>
        <taxon>Cephalobidae</taxon>
        <taxon>Acrobeloides</taxon>
    </lineage>
</organism>
<keyword evidence="3" id="KW-1185">Reference proteome</keyword>
<feature type="transmembrane region" description="Helical" evidence="2">
    <location>
        <begin position="23"/>
        <end position="41"/>
    </location>
</feature>
<dbReference type="WBParaSite" id="ACRNAN_scaffold5928.g25633.t1">
    <property type="protein sequence ID" value="ACRNAN_scaffold5928.g25633.t1"/>
    <property type="gene ID" value="ACRNAN_scaffold5928.g25633"/>
</dbReference>
<evidence type="ECO:0000256" key="2">
    <source>
        <dbReference type="SAM" id="Phobius"/>
    </source>
</evidence>
<accession>A0A914E5Z1</accession>
<keyword evidence="2" id="KW-0472">Membrane</keyword>